<accession>A0ABV1FRY4</accession>
<keyword evidence="1" id="KW-1133">Transmembrane helix</keyword>
<protein>
    <submittedName>
        <fullName evidence="2">Uncharacterized protein</fullName>
    </submittedName>
</protein>
<keyword evidence="3" id="KW-1185">Reference proteome</keyword>
<name>A0ABV1FRY4_9BACT</name>
<keyword evidence="1" id="KW-0472">Membrane</keyword>
<dbReference type="Proteomes" id="UP001487296">
    <property type="component" value="Unassembled WGS sequence"/>
</dbReference>
<evidence type="ECO:0000256" key="1">
    <source>
        <dbReference type="SAM" id="Phobius"/>
    </source>
</evidence>
<feature type="transmembrane region" description="Helical" evidence="1">
    <location>
        <begin position="23"/>
        <end position="44"/>
    </location>
</feature>
<keyword evidence="1" id="KW-0812">Transmembrane</keyword>
<comment type="caution">
    <text evidence="2">The sequence shown here is derived from an EMBL/GenBank/DDBJ whole genome shotgun (WGS) entry which is preliminary data.</text>
</comment>
<evidence type="ECO:0000313" key="3">
    <source>
        <dbReference type="Proteomes" id="UP001487296"/>
    </source>
</evidence>
<evidence type="ECO:0000313" key="2">
    <source>
        <dbReference type="EMBL" id="MEQ2487166.1"/>
    </source>
</evidence>
<proteinExistence type="predicted"/>
<organism evidence="2 3">
    <name type="scientific">Hallella faecis</name>
    <dbReference type="NCBI Taxonomy" id="2841596"/>
    <lineage>
        <taxon>Bacteria</taxon>
        <taxon>Pseudomonadati</taxon>
        <taxon>Bacteroidota</taxon>
        <taxon>Bacteroidia</taxon>
        <taxon>Bacteroidales</taxon>
        <taxon>Prevotellaceae</taxon>
        <taxon>Hallella</taxon>
    </lineage>
</organism>
<reference evidence="2 3" key="1">
    <citation type="submission" date="2024-04" db="EMBL/GenBank/DDBJ databases">
        <title>Human intestinal bacterial collection.</title>
        <authorList>
            <person name="Pauvert C."/>
            <person name="Hitch T.C.A."/>
            <person name="Clavel T."/>
        </authorList>
    </citation>
    <scope>NUCLEOTIDE SEQUENCE [LARGE SCALE GENOMIC DNA]</scope>
    <source>
        <strain evidence="2 3">CLA-AA-H145</strain>
    </source>
</reference>
<dbReference type="EMBL" id="JBBNFP010000035">
    <property type="protein sequence ID" value="MEQ2487166.1"/>
    <property type="molecule type" value="Genomic_DNA"/>
</dbReference>
<sequence>MNKNIISHKPHRSSPLHTLWRHWPLTGGALVLVAVLVWLGVRLLPASESNMRASVCFVDGRSNLCLVTDHDTLIIVSDTVHTQGVWVNKRWWWPSCNGRVLTIQQGRSYTDQGAWLVADSLPQLIANQIDSLGALLQRKTTERHELQYYLRCHGVQDEGYQRIARYAIEQARETDSLAAIYKALKAHQPKKKARLIRVGHYQVAWADGDGRVQRAACEPIVTPIGQLGRSMTLRTLDHAKPWAAYAVSNTPLASAPTKKIFAVKLCATDTTLTTLLVPGRYTKGVSYDIPPLLAPNGCPVFSSHGRFMGVISNNKVNRN</sequence>
<dbReference type="RefSeq" id="WP_215760206.1">
    <property type="nucleotide sequence ID" value="NZ_JAHKBE010000034.1"/>
</dbReference>
<gene>
    <name evidence="2" type="ORF">AAAT34_08895</name>
</gene>